<dbReference type="PANTHER" id="PTHR36124:SF1">
    <property type="entry name" value="ER-BOUND OXYGENASE MPAB_MPAB'_RUBBER OXYGENASE CATALYTIC DOMAIN-CONTAINING PROTEIN"/>
    <property type="match status" value="1"/>
</dbReference>
<dbReference type="InterPro" id="IPR046366">
    <property type="entry name" value="MPAB"/>
</dbReference>
<proteinExistence type="predicted"/>
<accession>A0ABZ1B444</accession>
<feature type="domain" description="ER-bound oxygenase mpaB/mpaB'/Rubber oxygenase catalytic" evidence="2">
    <location>
        <begin position="77"/>
        <end position="268"/>
    </location>
</feature>
<dbReference type="GO" id="GO:0016491">
    <property type="term" value="F:oxidoreductase activity"/>
    <property type="evidence" value="ECO:0007669"/>
    <property type="project" value="UniProtKB-KW"/>
</dbReference>
<sequence>MQSKPHRSPACGGLPLRPSGGHAPPHGTTLRDPPAHRRVGPAHAVRRDLPAHGHPRVPVGHEPGAELRAVPHVRGPEHRRAAGGHGEFTERTQKRYDDTVLILDAVLEHGPTSDQGRTAIRRMNQMHRAHGVGNDDLRYVLATFVVMPIRWIDAYGWRRLTETERIASAEYYRDLGRRMGIRDIPETWQGFARLLDAYEREHFAFDAGARDVAESTLALLATFPPNHRLPGALVRRISHAVMDPPLLDAFGFPTRTACSARSSGAGWWHAAGSCASSHPAQSRTSPASCRRSGAIRTATRWPAWAPSRRPVRCRAPARRSPRTTRAHPKGPGNFRVSGLESCVPATAPGCARGGSAMDAYAFRDAGSPHGARAAAVPALSGGMLLALAMNRRARGLRGLDVLRRSQDRAPPQAS</sequence>
<gene>
    <name evidence="3" type="ORF">U6N30_08210</name>
</gene>
<keyword evidence="3" id="KW-0560">Oxidoreductase</keyword>
<evidence type="ECO:0000259" key="2">
    <source>
        <dbReference type="Pfam" id="PF09995"/>
    </source>
</evidence>
<evidence type="ECO:0000256" key="1">
    <source>
        <dbReference type="SAM" id="MobiDB-lite"/>
    </source>
</evidence>
<feature type="region of interest" description="Disordered" evidence="1">
    <location>
        <begin position="1"/>
        <end position="41"/>
    </location>
</feature>
<keyword evidence="4" id="KW-1185">Reference proteome</keyword>
<evidence type="ECO:0000313" key="4">
    <source>
        <dbReference type="Proteomes" id="UP001324287"/>
    </source>
</evidence>
<dbReference type="Proteomes" id="UP001324287">
    <property type="component" value="Chromosome"/>
</dbReference>
<dbReference type="EC" id="1.-.-.-" evidence="3"/>
<evidence type="ECO:0000313" key="3">
    <source>
        <dbReference type="EMBL" id="WRL65561.1"/>
    </source>
</evidence>
<feature type="compositionally biased region" description="Basic residues" evidence="1">
    <location>
        <begin position="309"/>
        <end position="328"/>
    </location>
</feature>
<name>A0ABZ1B444_9ACTN</name>
<organism evidence="3 4">
    <name type="scientific">Blastococcus brunescens</name>
    <dbReference type="NCBI Taxonomy" id="1564165"/>
    <lineage>
        <taxon>Bacteria</taxon>
        <taxon>Bacillati</taxon>
        <taxon>Actinomycetota</taxon>
        <taxon>Actinomycetes</taxon>
        <taxon>Geodermatophilales</taxon>
        <taxon>Geodermatophilaceae</taxon>
        <taxon>Blastococcus</taxon>
    </lineage>
</organism>
<dbReference type="PANTHER" id="PTHR36124">
    <property type="match status" value="1"/>
</dbReference>
<dbReference type="EMBL" id="CP141261">
    <property type="protein sequence ID" value="WRL65561.1"/>
    <property type="molecule type" value="Genomic_DNA"/>
</dbReference>
<protein>
    <submittedName>
        <fullName evidence="3">Oxygenase MpaB family protein</fullName>
        <ecNumber evidence="3">1.-.-.-</ecNumber>
    </submittedName>
</protein>
<dbReference type="RefSeq" id="WP_324276880.1">
    <property type="nucleotide sequence ID" value="NZ_CP141261.1"/>
</dbReference>
<feature type="region of interest" description="Disordered" evidence="1">
    <location>
        <begin position="306"/>
        <end position="333"/>
    </location>
</feature>
<dbReference type="Pfam" id="PF09995">
    <property type="entry name" value="MPAB_Lcp_cat"/>
    <property type="match status" value="1"/>
</dbReference>
<reference evidence="3 4" key="1">
    <citation type="submission" date="2023-12" db="EMBL/GenBank/DDBJ databases">
        <title>Blastococcus brunescens sp. nov., an actonobacterium isolated from sandstone collected in sahara desert.</title>
        <authorList>
            <person name="Gtari M."/>
            <person name="Ghodhbane F."/>
        </authorList>
    </citation>
    <scope>NUCLEOTIDE SEQUENCE [LARGE SCALE GENOMIC DNA]</scope>
    <source>
        <strain evidence="3 4">BMG 8361</strain>
    </source>
</reference>
<dbReference type="InterPro" id="IPR018713">
    <property type="entry name" value="MPAB/Lcp_cat_dom"/>
</dbReference>